<sequence>MLKSILILLTGFSLLSFTLQTQPNGAVQKTTYTQASPQFKAQLTALYKSSLHLKEALISSDAKKAQQAAGGVKKALTQVDKTLLKDKAYAEWMSYQNLLNSSLDKIESENKLKSQRKYFAQFNDALYKSVKAFGIEETVYYQHCPMALDGQGAYWLSDSKQIRNPYLGDNMLTCGSTKEALK</sequence>
<reference evidence="3" key="1">
    <citation type="submission" date="2023-07" db="EMBL/GenBank/DDBJ databases">
        <title>The genome sequence of Rhodocytophaga aerolata KACC 12507.</title>
        <authorList>
            <person name="Zhang X."/>
        </authorList>
    </citation>
    <scope>NUCLEOTIDE SEQUENCE</scope>
    <source>
        <strain evidence="3">KACC 12507</strain>
    </source>
</reference>
<proteinExistence type="predicted"/>
<evidence type="ECO:0000313" key="3">
    <source>
        <dbReference type="EMBL" id="MDO1449208.1"/>
    </source>
</evidence>
<dbReference type="Proteomes" id="UP001168528">
    <property type="component" value="Unassembled WGS sequence"/>
</dbReference>
<dbReference type="EMBL" id="JAUKPO010000017">
    <property type="protein sequence ID" value="MDO1449208.1"/>
    <property type="molecule type" value="Genomic_DNA"/>
</dbReference>
<keyword evidence="4" id="KW-1185">Reference proteome</keyword>
<name>A0ABT8RAS9_9BACT</name>
<dbReference type="RefSeq" id="WP_302040011.1">
    <property type="nucleotide sequence ID" value="NZ_JAUKPO010000017.1"/>
</dbReference>
<feature type="signal peptide" evidence="1">
    <location>
        <begin position="1"/>
        <end position="21"/>
    </location>
</feature>
<protein>
    <submittedName>
        <fullName evidence="3">DUF3347 domain-containing protein</fullName>
    </submittedName>
</protein>
<feature type="chain" id="PRO_5046116356" evidence="1">
    <location>
        <begin position="22"/>
        <end position="182"/>
    </location>
</feature>
<feature type="domain" description="DUF3347" evidence="2">
    <location>
        <begin position="47"/>
        <end position="137"/>
    </location>
</feature>
<organism evidence="3 4">
    <name type="scientific">Rhodocytophaga aerolata</name>
    <dbReference type="NCBI Taxonomy" id="455078"/>
    <lineage>
        <taxon>Bacteria</taxon>
        <taxon>Pseudomonadati</taxon>
        <taxon>Bacteroidota</taxon>
        <taxon>Cytophagia</taxon>
        <taxon>Cytophagales</taxon>
        <taxon>Rhodocytophagaceae</taxon>
        <taxon>Rhodocytophaga</taxon>
    </lineage>
</organism>
<accession>A0ABT8RAS9</accession>
<comment type="caution">
    <text evidence="3">The sequence shown here is derived from an EMBL/GenBank/DDBJ whole genome shotgun (WGS) entry which is preliminary data.</text>
</comment>
<keyword evidence="1" id="KW-0732">Signal</keyword>
<gene>
    <name evidence="3" type="ORF">Q0590_23225</name>
</gene>
<dbReference type="InterPro" id="IPR021782">
    <property type="entry name" value="DUF3347"/>
</dbReference>
<evidence type="ECO:0000259" key="2">
    <source>
        <dbReference type="Pfam" id="PF11827"/>
    </source>
</evidence>
<evidence type="ECO:0000256" key="1">
    <source>
        <dbReference type="SAM" id="SignalP"/>
    </source>
</evidence>
<dbReference type="Pfam" id="PF11827">
    <property type="entry name" value="DUF3347"/>
    <property type="match status" value="1"/>
</dbReference>
<evidence type="ECO:0000313" key="4">
    <source>
        <dbReference type="Proteomes" id="UP001168528"/>
    </source>
</evidence>